<evidence type="ECO:0000256" key="2">
    <source>
        <dbReference type="ARBA" id="ARBA00023315"/>
    </source>
</evidence>
<evidence type="ECO:0000259" key="3">
    <source>
        <dbReference type="Pfam" id="PF01796"/>
    </source>
</evidence>
<protein>
    <recommendedName>
        <fullName evidence="7">3-hydroxy-3-methylglutaryl CoA synthase</fullName>
    </recommendedName>
</protein>
<dbReference type="GO" id="GO:0044550">
    <property type="term" value="P:secondary metabolite biosynthetic process"/>
    <property type="evidence" value="ECO:0007669"/>
    <property type="project" value="TreeGrafter"/>
</dbReference>
<evidence type="ECO:0008006" key="7">
    <source>
        <dbReference type="Google" id="ProtNLM"/>
    </source>
</evidence>
<dbReference type="InterPro" id="IPR012340">
    <property type="entry name" value="NA-bd_OB-fold"/>
</dbReference>
<accession>B4RGM9</accession>
<dbReference type="eggNOG" id="COG3425">
    <property type="taxonomic scope" value="Bacteria"/>
</dbReference>
<dbReference type="HOGENOM" id="CLU_039592_7_1_5"/>
<dbReference type="Pfam" id="PF08541">
    <property type="entry name" value="ACP_syn_III_C"/>
    <property type="match status" value="1"/>
</dbReference>
<dbReference type="AlphaFoldDB" id="B4RGM9"/>
<dbReference type="EMBL" id="CP000747">
    <property type="protein sequence ID" value="ACG78935.1"/>
    <property type="molecule type" value="Genomic_DNA"/>
</dbReference>
<evidence type="ECO:0000256" key="1">
    <source>
        <dbReference type="ARBA" id="ARBA00022679"/>
    </source>
</evidence>
<evidence type="ECO:0000313" key="6">
    <source>
        <dbReference type="Proteomes" id="UP000001868"/>
    </source>
</evidence>
<dbReference type="eggNOG" id="COG1545">
    <property type="taxonomic scope" value="Bacteria"/>
</dbReference>
<keyword evidence="2" id="KW-0012">Acyltransferase</keyword>
<evidence type="ECO:0000313" key="5">
    <source>
        <dbReference type="EMBL" id="ACG78935.1"/>
    </source>
</evidence>
<dbReference type="InterPro" id="IPR016039">
    <property type="entry name" value="Thiolase-like"/>
</dbReference>
<organism evidence="5 6">
    <name type="scientific">Phenylobacterium zucineum (strain HLK1)</name>
    <dbReference type="NCBI Taxonomy" id="450851"/>
    <lineage>
        <taxon>Bacteria</taxon>
        <taxon>Pseudomonadati</taxon>
        <taxon>Pseudomonadota</taxon>
        <taxon>Alphaproteobacteria</taxon>
        <taxon>Caulobacterales</taxon>
        <taxon>Caulobacteraceae</taxon>
        <taxon>Phenylobacterium</taxon>
    </lineage>
</organism>
<dbReference type="CDD" id="cd00827">
    <property type="entry name" value="init_cond_enzymes"/>
    <property type="match status" value="1"/>
</dbReference>
<sequence>MRRLPGARRRPRRGGAAERIRGVRSIDMVGIIAAGAYVPRLRLQKQAIAAAHAWFAPGLKGLAKGERAMANWDEDAITMAVEAARDALAGLDRGRVGRVVLASTSHPNADRQNAGIVKEALNLADEVAAMDVGGSQRAATSALLDALYAARGGAGEALCVASEKRRAQPASELELTTGDAAVALLVGEDAVAAEFLGGHSVSIDFVDHFRGADKAFDYNWEARWVRDEGYAKIAPRAVKGALAKAGVTAGEVDHFIMGAPMKGVNDTVAKASGIVPENVVDPLTGELGEVGTAQPLILLAHALETARAGEILVVAGFGQGCDVLVFRATGQPAVRGLGVSGWLARKKPEANYVKYLTLNGHLNVERGMRAEFDQKTALTALNRSRKAVMALVGGRCTKTGTIQFPKSPISVAQNDRAQNTQEDYPFADRRARIVTHTADSLTYSPDPPCWYGAIEFEEGGRMTVEFADVDPDDVEVGASMRMMFRIKAVDDRRGFTKYFWKAVPDYLAGNPAQLAAE</sequence>
<keyword evidence="1" id="KW-0808">Transferase</keyword>
<keyword evidence="6" id="KW-1185">Reference proteome</keyword>
<dbReference type="Pfam" id="PF01796">
    <property type="entry name" value="OB_ChsH2_C"/>
    <property type="match status" value="1"/>
</dbReference>
<feature type="domain" description="Beta-ketoacyl-[acyl-carrier-protein] synthase III C-terminal" evidence="4">
    <location>
        <begin position="242"/>
        <end position="321"/>
    </location>
</feature>
<dbReference type="SUPFAM" id="SSF53901">
    <property type="entry name" value="Thiolase-like"/>
    <property type="match status" value="2"/>
</dbReference>
<dbReference type="PANTHER" id="PTHR34069">
    <property type="entry name" value="3-OXOACYL-[ACYL-CARRIER-PROTEIN] SYNTHASE 3"/>
    <property type="match status" value="1"/>
</dbReference>
<dbReference type="SUPFAM" id="SSF50249">
    <property type="entry name" value="Nucleic acid-binding proteins"/>
    <property type="match status" value="1"/>
</dbReference>
<dbReference type="InterPro" id="IPR013747">
    <property type="entry name" value="ACP_syn_III_C"/>
</dbReference>
<dbReference type="InterPro" id="IPR002878">
    <property type="entry name" value="ChsH2_C"/>
</dbReference>
<dbReference type="Gene3D" id="3.40.47.10">
    <property type="match status" value="2"/>
</dbReference>
<gene>
    <name evidence="5" type="ordered locus">PHZ_c2526</name>
</gene>
<evidence type="ECO:0000259" key="4">
    <source>
        <dbReference type="Pfam" id="PF08541"/>
    </source>
</evidence>
<dbReference type="PANTHER" id="PTHR34069:SF2">
    <property type="entry name" value="BETA-KETOACYL-[ACYL-CARRIER-PROTEIN] SYNTHASE III"/>
    <property type="match status" value="1"/>
</dbReference>
<reference evidence="5 6" key="1">
    <citation type="journal article" date="2008" name="BMC Genomics">
        <title>Complete genome of Phenylobacterium zucineum - a novel facultative intracellular bacterium isolated from human erythroleukemia cell line K562.</title>
        <authorList>
            <person name="Luo Y."/>
            <person name="Xu X."/>
            <person name="Ding Z."/>
            <person name="Liu Z."/>
            <person name="Zhang B."/>
            <person name="Yan Z."/>
            <person name="Sun J."/>
            <person name="Hu S."/>
            <person name="Hu X."/>
        </authorList>
    </citation>
    <scope>NUCLEOTIDE SEQUENCE [LARGE SCALE GENOMIC DNA]</scope>
    <source>
        <strain evidence="5 6">HLK1</strain>
    </source>
</reference>
<feature type="domain" description="ChsH2 C-terminal OB-fold" evidence="3">
    <location>
        <begin position="433"/>
        <end position="485"/>
    </location>
</feature>
<dbReference type="Proteomes" id="UP000001868">
    <property type="component" value="Chromosome"/>
</dbReference>
<proteinExistence type="predicted"/>
<dbReference type="GO" id="GO:0016746">
    <property type="term" value="F:acyltransferase activity"/>
    <property type="evidence" value="ECO:0007669"/>
    <property type="project" value="UniProtKB-KW"/>
</dbReference>
<dbReference type="KEGG" id="pzu:PHZ_c2526"/>
<dbReference type="STRING" id="450851.PHZ_c2526"/>
<name>B4RGM9_PHEZH</name>